<dbReference type="Gene3D" id="1.10.40.30">
    <property type="entry name" value="Fumarase/aspartase (C-terminal domain)"/>
    <property type="match status" value="1"/>
</dbReference>
<name>A0A0V8RWU4_PYROC</name>
<evidence type="ECO:0000313" key="16">
    <source>
        <dbReference type="EMBL" id="KSW12527.1"/>
    </source>
</evidence>
<comment type="caution">
    <text evidence="16">The sequence shown here is derived from an EMBL/GenBank/DDBJ whole genome shotgun (WGS) entry which is preliminary data.</text>
</comment>
<dbReference type="InterPro" id="IPR019468">
    <property type="entry name" value="AdenyloSucc_lyase_C"/>
</dbReference>
<evidence type="ECO:0000313" key="17">
    <source>
        <dbReference type="Proteomes" id="UP000053352"/>
    </source>
</evidence>
<dbReference type="Gene3D" id="1.10.275.10">
    <property type="entry name" value="Fumarase/aspartase (N-terminal domain)"/>
    <property type="match status" value="1"/>
</dbReference>
<comment type="catalytic activity">
    <reaction evidence="12">
        <text>N(6)-(1,2-dicarboxyethyl)-AMP = fumarate + AMP</text>
        <dbReference type="Rhea" id="RHEA:16853"/>
        <dbReference type="ChEBI" id="CHEBI:29806"/>
        <dbReference type="ChEBI" id="CHEBI:57567"/>
        <dbReference type="ChEBI" id="CHEBI:456215"/>
        <dbReference type="EC" id="4.3.2.2"/>
    </reaction>
    <physiologicalReaction direction="left-to-right" evidence="12">
        <dbReference type="Rhea" id="RHEA:16854"/>
    </physiologicalReaction>
</comment>
<dbReference type="UniPathway" id="UPA00074">
    <property type="reaction ID" value="UER00132"/>
</dbReference>
<comment type="function">
    <text evidence="10">Catalyzes two reactions in de novo purine nucleotide biosynthesis. Catalyzes the breakdown of 5-aminoimidazole- (N-succinylocarboxamide) ribotide (SAICAR or 2-[5-amino-1-(5-phospho-beta-D-ribosyl)imidazole-4-carboxamido]succinate) to 5-aminoimidazole-4-carboxamide ribotide (AICAR or 5-amino-1-(5-phospho-beta-D-ribosyl)imidazole-4-carboxamide) and fumarate, and of adenylosuccinate (ADS or N(6)-(1,2-dicarboxyethyl)-AMP) to adenosine monophosphate (AMP) and fumarate.</text>
</comment>
<dbReference type="NCBIfam" id="TIGR00928">
    <property type="entry name" value="purB"/>
    <property type="match status" value="1"/>
</dbReference>
<evidence type="ECO:0000256" key="1">
    <source>
        <dbReference type="ARBA" id="ARBA00004706"/>
    </source>
</evidence>
<reference evidence="16 17" key="1">
    <citation type="submission" date="2015-11" db="EMBL/GenBank/DDBJ databases">
        <title>Genome sequence of Pyrodictium occultum PL-19, a marine hyperthermophilic archaeon isolated from Volcano, Italy.</title>
        <authorList>
            <person name="Utturkar S."/>
            <person name="Huber H."/>
            <person name="Leptihn S."/>
            <person name="Brown S."/>
            <person name="Stetter K.O."/>
            <person name="Podar M."/>
        </authorList>
    </citation>
    <scope>NUCLEOTIDE SEQUENCE [LARGE SCALE GENOMIC DNA]</scope>
    <source>
        <strain evidence="16 17">PL-19</strain>
    </source>
</reference>
<dbReference type="GO" id="GO:0004018">
    <property type="term" value="F:N6-(1,2-dicarboxyethyl)AMP AMP-lyase (fumarate-forming) activity"/>
    <property type="evidence" value="ECO:0007669"/>
    <property type="project" value="UniProtKB-UniRule"/>
</dbReference>
<dbReference type="Proteomes" id="UP000053352">
    <property type="component" value="Unassembled WGS sequence"/>
</dbReference>
<dbReference type="GO" id="GO:0005829">
    <property type="term" value="C:cytosol"/>
    <property type="evidence" value="ECO:0007669"/>
    <property type="project" value="TreeGrafter"/>
</dbReference>
<evidence type="ECO:0000256" key="6">
    <source>
        <dbReference type="ARBA" id="ARBA00017058"/>
    </source>
</evidence>
<evidence type="ECO:0000256" key="7">
    <source>
        <dbReference type="ARBA" id="ARBA00022755"/>
    </source>
</evidence>
<evidence type="ECO:0000256" key="9">
    <source>
        <dbReference type="ARBA" id="ARBA00024477"/>
    </source>
</evidence>
<organism evidence="16 17">
    <name type="scientific">Pyrodictium occultum</name>
    <dbReference type="NCBI Taxonomy" id="2309"/>
    <lineage>
        <taxon>Archaea</taxon>
        <taxon>Thermoproteota</taxon>
        <taxon>Thermoprotei</taxon>
        <taxon>Desulfurococcales</taxon>
        <taxon>Pyrodictiaceae</taxon>
        <taxon>Pyrodictium</taxon>
    </lineage>
</organism>
<evidence type="ECO:0000256" key="12">
    <source>
        <dbReference type="ARBA" id="ARBA00049115"/>
    </source>
</evidence>
<evidence type="ECO:0000256" key="5">
    <source>
        <dbReference type="ARBA" id="ARBA00012339"/>
    </source>
</evidence>
<dbReference type="OrthoDB" id="26319at2157"/>
<dbReference type="Pfam" id="PF10397">
    <property type="entry name" value="ADSL_C"/>
    <property type="match status" value="1"/>
</dbReference>
<dbReference type="RefSeq" id="WP_058371210.1">
    <property type="nucleotide sequence ID" value="NZ_LNTB01000001.1"/>
</dbReference>
<accession>A0A0V8RWU4</accession>
<dbReference type="STRING" id="2309.CF15_07350"/>
<evidence type="ECO:0000256" key="2">
    <source>
        <dbReference type="ARBA" id="ARBA00004734"/>
    </source>
</evidence>
<dbReference type="InterPro" id="IPR000362">
    <property type="entry name" value="Fumarate_lyase_fam"/>
</dbReference>
<comment type="subunit">
    <text evidence="4">Homotetramer. Residues from neighboring subunits contribute catalytic and substrate-binding residues to each active site.</text>
</comment>
<dbReference type="GO" id="GO:0044208">
    <property type="term" value="P:'de novo' AMP biosynthetic process"/>
    <property type="evidence" value="ECO:0007669"/>
    <property type="project" value="UniProtKB-UniPathway"/>
</dbReference>
<evidence type="ECO:0000256" key="14">
    <source>
        <dbReference type="RuleBase" id="RU361172"/>
    </source>
</evidence>
<sequence length="459" mass="50464">MSADSVCAFEWRYGSPEMRAIVSRRGIIERMIRVEVALLEALAEAGLAPREAAERLREAASRVHPEEVYERERETGHEVIALVEALAEKAGGEAARWIHYGATSNDIVDTAWALVLRDALRLLLGKLSRLVQRLSQLARETRDVVMIGRTHGQHALPITLGFKLANYVYELARSRERICAAASRAVRAKIGGAVGTMAAWGEAGPRVREAAARRLGLEPHVITTQVAPRDGFAEVAAALAILASQLDRLATEVRELARPEIMEVWEDRAGTLGSSAMPHKANPVTAERISGLARIARSLSTAFLENIVLWHERDLSNSGSERVAIPHLLLTLDQMLEDTLALLGRLRYSPERMRRNLELSHGAVMAEALMGLLIRELGMSRPEAYRLAKKLSEEAASTGRPLHELAASHPALAGRVPPERLREILDPLRYTGSAGWLVEQALGYAERVLRAPCPPLEEG</sequence>
<dbReference type="PRINTS" id="PR00145">
    <property type="entry name" value="ARGSUCLYASE"/>
</dbReference>
<dbReference type="SMART" id="SM00998">
    <property type="entry name" value="ADSL_C"/>
    <property type="match status" value="1"/>
</dbReference>
<evidence type="ECO:0000256" key="3">
    <source>
        <dbReference type="ARBA" id="ARBA00008273"/>
    </source>
</evidence>
<keyword evidence="17" id="KW-1185">Reference proteome</keyword>
<dbReference type="InterPro" id="IPR024083">
    <property type="entry name" value="Fumarase/histidase_N"/>
</dbReference>
<evidence type="ECO:0000256" key="11">
    <source>
        <dbReference type="ARBA" id="ARBA00030717"/>
    </source>
</evidence>
<dbReference type="Gene3D" id="1.20.200.10">
    <property type="entry name" value="Fumarase/aspartase (Central domain)"/>
    <property type="match status" value="1"/>
</dbReference>
<dbReference type="PANTHER" id="PTHR43172:SF1">
    <property type="entry name" value="ADENYLOSUCCINATE LYASE"/>
    <property type="match status" value="1"/>
</dbReference>
<dbReference type="InterPro" id="IPR004769">
    <property type="entry name" value="Pur_lyase"/>
</dbReference>
<dbReference type="UniPathway" id="UPA00075">
    <property type="reaction ID" value="UER00336"/>
</dbReference>
<evidence type="ECO:0000256" key="4">
    <source>
        <dbReference type="ARBA" id="ARBA00011668"/>
    </source>
</evidence>
<dbReference type="InterPro" id="IPR022761">
    <property type="entry name" value="Fumarate_lyase_N"/>
</dbReference>
<protein>
    <recommendedName>
        <fullName evidence="6 13">Adenylosuccinate lyase</fullName>
        <shortName evidence="14">ASL</shortName>
        <ecNumber evidence="5 13">4.3.2.2</ecNumber>
    </recommendedName>
    <alternativeName>
        <fullName evidence="11 14">Adenylosuccinase</fullName>
    </alternativeName>
</protein>
<evidence type="ECO:0000259" key="15">
    <source>
        <dbReference type="SMART" id="SM00998"/>
    </source>
</evidence>
<dbReference type="AlphaFoldDB" id="A0A0V8RWU4"/>
<dbReference type="GO" id="GO:0006189">
    <property type="term" value="P:'de novo' IMP biosynthetic process"/>
    <property type="evidence" value="ECO:0007669"/>
    <property type="project" value="UniProtKB-UniPathway"/>
</dbReference>
<keyword evidence="8 14" id="KW-0456">Lyase</keyword>
<dbReference type="PRINTS" id="PR00149">
    <property type="entry name" value="FUMRATELYASE"/>
</dbReference>
<evidence type="ECO:0000256" key="8">
    <source>
        <dbReference type="ARBA" id="ARBA00023239"/>
    </source>
</evidence>
<dbReference type="Pfam" id="PF00206">
    <property type="entry name" value="Lyase_1"/>
    <property type="match status" value="1"/>
</dbReference>
<dbReference type="PROSITE" id="PS00163">
    <property type="entry name" value="FUMARATE_LYASES"/>
    <property type="match status" value="1"/>
</dbReference>
<dbReference type="CDD" id="cd01360">
    <property type="entry name" value="Adenylsuccinate_lyase_1"/>
    <property type="match status" value="1"/>
</dbReference>
<gene>
    <name evidence="16" type="ORF">CF15_07350</name>
</gene>
<dbReference type="EMBL" id="LNTB01000001">
    <property type="protein sequence ID" value="KSW12527.1"/>
    <property type="molecule type" value="Genomic_DNA"/>
</dbReference>
<comment type="similarity">
    <text evidence="3 14">Belongs to the lyase 1 family. Adenylosuccinate lyase subfamily.</text>
</comment>
<evidence type="ECO:0000256" key="13">
    <source>
        <dbReference type="NCBIfam" id="TIGR00928"/>
    </source>
</evidence>
<comment type="pathway">
    <text evidence="2 14">Purine metabolism; AMP biosynthesis via de novo pathway; AMP from IMP: step 2/2.</text>
</comment>
<proteinExistence type="inferred from homology"/>
<dbReference type="FunFam" id="1.20.200.10:FF:000008">
    <property type="entry name" value="Adenylosuccinate lyase"/>
    <property type="match status" value="1"/>
</dbReference>
<dbReference type="PANTHER" id="PTHR43172">
    <property type="entry name" value="ADENYLOSUCCINATE LYASE"/>
    <property type="match status" value="1"/>
</dbReference>
<dbReference type="InterPro" id="IPR008948">
    <property type="entry name" value="L-Aspartase-like"/>
</dbReference>
<dbReference type="InterPro" id="IPR020557">
    <property type="entry name" value="Fumarate_lyase_CS"/>
</dbReference>
<keyword evidence="7 14" id="KW-0658">Purine biosynthesis</keyword>
<dbReference type="GO" id="GO:0070626">
    <property type="term" value="F:(S)-2-(5-amino-1-(5-phospho-D-ribosyl)imidazole-4-carboxamido) succinate lyase (fumarate-forming) activity"/>
    <property type="evidence" value="ECO:0007669"/>
    <property type="project" value="TreeGrafter"/>
</dbReference>
<dbReference type="EC" id="4.3.2.2" evidence="5 13"/>
<evidence type="ECO:0000256" key="10">
    <source>
        <dbReference type="ARBA" id="ARBA00025012"/>
    </source>
</evidence>
<comment type="pathway">
    <text evidence="1 14">Purine metabolism; IMP biosynthesis via de novo pathway; 5-amino-1-(5-phospho-D-ribosyl)imidazole-4-carboxamide from 5-amino-1-(5-phospho-D-ribosyl)imidazole-4-carboxylate: step 2/2.</text>
</comment>
<feature type="domain" description="Adenylosuccinate lyase C-terminal" evidence="15">
    <location>
        <begin position="361"/>
        <end position="442"/>
    </location>
</feature>
<dbReference type="SUPFAM" id="SSF48557">
    <property type="entry name" value="L-aspartase-like"/>
    <property type="match status" value="1"/>
</dbReference>
<comment type="catalytic activity">
    <reaction evidence="9">
        <text>(2S)-2-[5-amino-1-(5-phospho-beta-D-ribosyl)imidazole-4-carboxamido]succinate = 5-amino-1-(5-phospho-beta-D-ribosyl)imidazole-4-carboxamide + fumarate</text>
        <dbReference type="Rhea" id="RHEA:23920"/>
        <dbReference type="ChEBI" id="CHEBI:29806"/>
        <dbReference type="ChEBI" id="CHEBI:58443"/>
        <dbReference type="ChEBI" id="CHEBI:58475"/>
        <dbReference type="EC" id="4.3.2.2"/>
    </reaction>
    <physiologicalReaction direction="left-to-right" evidence="9">
        <dbReference type="Rhea" id="RHEA:23921"/>
    </physiologicalReaction>
</comment>